<accession>A0A841N2K7</accession>
<dbReference type="InterPro" id="IPR011652">
    <property type="entry name" value="MORN_2"/>
</dbReference>
<dbReference type="EMBL" id="JACHLC010000001">
    <property type="protein sequence ID" value="MBB6369383.1"/>
    <property type="molecule type" value="Genomic_DNA"/>
</dbReference>
<comment type="caution">
    <text evidence="2">The sequence shown here is derived from an EMBL/GenBank/DDBJ whole genome shotgun (WGS) entry which is preliminary data.</text>
</comment>
<name>A0A841N2K7_9FLAO</name>
<keyword evidence="3" id="KW-1185">Reference proteome</keyword>
<evidence type="ECO:0000313" key="2">
    <source>
        <dbReference type="EMBL" id="MBB6369383.1"/>
    </source>
</evidence>
<proteinExistence type="predicted"/>
<dbReference type="Proteomes" id="UP000589738">
    <property type="component" value="Unassembled WGS sequence"/>
</dbReference>
<dbReference type="Gene3D" id="3.90.930.1">
    <property type="match status" value="2"/>
</dbReference>
<organism evidence="2 3">
    <name type="scientific">Chryseobacterium shigense</name>
    <dbReference type="NCBI Taxonomy" id="297244"/>
    <lineage>
        <taxon>Bacteria</taxon>
        <taxon>Pseudomonadati</taxon>
        <taxon>Bacteroidota</taxon>
        <taxon>Flavobacteriia</taxon>
        <taxon>Flavobacteriales</taxon>
        <taxon>Weeksellaceae</taxon>
        <taxon>Chryseobacterium group</taxon>
        <taxon>Chryseobacterium</taxon>
    </lineage>
</organism>
<feature type="chain" id="PRO_5032270533" evidence="1">
    <location>
        <begin position="21"/>
        <end position="508"/>
    </location>
</feature>
<protein>
    <submittedName>
        <fullName evidence="2">Antitoxin component YwqK of YwqJK toxin-antitoxin module</fullName>
    </submittedName>
</protein>
<sequence length="508" mass="57932">MKKLFTTAVLALFLSISINAQEKIYFDENWEKTTQDKMEFYRETAAKGKLTLIKDFYKNGKLQMEGLASDPTPGSEVYDGKVTWYNPEGKINSTATFSGGKQVGPSQTFDDKGRPLEDLVYSADGNFKGKSYMYKNIENESYFNSYTVYESSTESRTIVYDNDIKGIRYETVTDKDGNSETKYYGENGKYIGTSSSKNTDNNLLVEYYPNPMRVSKIEKYKNDGSIKEVVIYGKNGKILQEQKMNKKDGYKTTYDGNGNKVAHLTYTYDKDSDSLIPQEGEDHQFINDYSLVSLINVYKNSSLVLNRFFDENGKLSSEKIIKDDVTQEIKYYTPDGNLKSNITYKDDLPYNGILYEGVTEEHYKNGLLVLSKFFWDDNTLRSEKKLNAKQDGYDSTVYNEKGTLLFAYSQPLEEPEGFTAQVVQYAKGKAVNKSVFKDGILQSGKIKVKGEQGIKELERSGKWIIVKVYNADGQLIQDAKVLADNEESDIFTVIQTRMHEQYLLDGFD</sequence>
<dbReference type="Pfam" id="PF07661">
    <property type="entry name" value="MORN_2"/>
    <property type="match status" value="2"/>
</dbReference>
<evidence type="ECO:0000313" key="3">
    <source>
        <dbReference type="Proteomes" id="UP000589738"/>
    </source>
</evidence>
<reference evidence="2 3" key="1">
    <citation type="submission" date="2020-08" db="EMBL/GenBank/DDBJ databases">
        <title>Functional genomics of gut bacteria from endangered species of beetles.</title>
        <authorList>
            <person name="Carlos-Shanley C."/>
        </authorList>
    </citation>
    <scope>NUCLEOTIDE SEQUENCE [LARGE SCALE GENOMIC DNA]</scope>
    <source>
        <strain evidence="2 3">S00136</strain>
    </source>
</reference>
<dbReference type="AlphaFoldDB" id="A0A841N2K7"/>
<keyword evidence="1" id="KW-0732">Signal</keyword>
<feature type="signal peptide" evidence="1">
    <location>
        <begin position="1"/>
        <end position="20"/>
    </location>
</feature>
<dbReference type="RefSeq" id="WP_184160937.1">
    <property type="nucleotide sequence ID" value="NZ_JACHLC010000001.1"/>
</dbReference>
<evidence type="ECO:0000256" key="1">
    <source>
        <dbReference type="SAM" id="SignalP"/>
    </source>
</evidence>
<gene>
    <name evidence="2" type="ORF">HNP36_000436</name>
</gene>